<sequence>MYPRLKQLLLSIRERLWVKPLVVSLLSIGAALLSSALDATVMGWHVPEVSRESIEDLLKILAASMMGVATFAVASMVAAYSATGNTATPRAFPLVVADDVSQNALSTFVGAFIFSVVALIALMNGYYGQAGRFSLFALTLAVLAFVVFTFTRWVDSIARLGRLGSVVAKVEQATAAALERYRRDPARGGVPPNPGWTEGEPVFGDMVGYVQDIDTEALQQHAEHKRLRIAVWAIPGTMVLPGRAVAMVSSDDGGAIDTAPVAAAFTMGPVRKYDHDPRFGLVALGEIAGRALSPAVNDPGTAIGIITTLTRLLSSRPVDAEEREHKTPHDRVSVVPVSARDMFDDAFTAIARDGAGLVEIGVLLQQALAALGSDSDPAIRAAARAHADLALARAELALTLPQDLAAVRQAATAGAPSK</sequence>
<protein>
    <submittedName>
        <fullName evidence="2">DUF2254 domain-containing protein</fullName>
    </submittedName>
</protein>
<organism evidence="2 3">
    <name type="scientific">Massilia soli</name>
    <dbReference type="NCBI Taxonomy" id="2792854"/>
    <lineage>
        <taxon>Bacteria</taxon>
        <taxon>Pseudomonadati</taxon>
        <taxon>Pseudomonadota</taxon>
        <taxon>Betaproteobacteria</taxon>
        <taxon>Burkholderiales</taxon>
        <taxon>Oxalobacteraceae</taxon>
        <taxon>Telluria group</taxon>
        <taxon>Massilia</taxon>
    </lineage>
</organism>
<dbReference type="Proteomes" id="UP000809349">
    <property type="component" value="Unassembled WGS sequence"/>
</dbReference>
<keyword evidence="1" id="KW-0812">Transmembrane</keyword>
<reference evidence="2 3" key="1">
    <citation type="submission" date="2021-01" db="EMBL/GenBank/DDBJ databases">
        <authorList>
            <person name="Ruan W."/>
            <person name="Khan S.A."/>
            <person name="Jeon C.O."/>
        </authorList>
    </citation>
    <scope>NUCLEOTIDE SEQUENCE [LARGE SCALE GENOMIC DNA]</scope>
    <source>
        <strain evidence="2 3">R798</strain>
    </source>
</reference>
<accession>A0ABS7SQM3</accession>
<comment type="caution">
    <text evidence="2">The sequence shown here is derived from an EMBL/GenBank/DDBJ whole genome shotgun (WGS) entry which is preliminary data.</text>
</comment>
<evidence type="ECO:0000256" key="1">
    <source>
        <dbReference type="SAM" id="Phobius"/>
    </source>
</evidence>
<feature type="transmembrane region" description="Helical" evidence="1">
    <location>
        <begin position="133"/>
        <end position="154"/>
    </location>
</feature>
<reference evidence="2 3" key="2">
    <citation type="submission" date="2021-08" db="EMBL/GenBank/DDBJ databases">
        <title>Massilia sp. R798.</title>
        <authorList>
            <person name="Baek J.H."/>
            <person name="Jung H.S."/>
            <person name="Kim K.R."/>
            <person name="Jeon C.O."/>
        </authorList>
    </citation>
    <scope>NUCLEOTIDE SEQUENCE [LARGE SCALE GENOMIC DNA]</scope>
    <source>
        <strain evidence="2 3">R798</strain>
    </source>
</reference>
<dbReference type="Pfam" id="PF10011">
    <property type="entry name" value="DUF2254"/>
    <property type="match status" value="1"/>
</dbReference>
<proteinExistence type="predicted"/>
<dbReference type="EMBL" id="JAFBIL020000005">
    <property type="protein sequence ID" value="MBZ2208241.1"/>
    <property type="molecule type" value="Genomic_DNA"/>
</dbReference>
<gene>
    <name evidence="2" type="ORF">I4X03_013320</name>
</gene>
<feature type="transmembrane region" description="Helical" evidence="1">
    <location>
        <begin position="60"/>
        <end position="83"/>
    </location>
</feature>
<dbReference type="RefSeq" id="WP_223468733.1">
    <property type="nucleotide sequence ID" value="NZ_JAFBIL020000005.1"/>
</dbReference>
<keyword evidence="1" id="KW-1133">Transmembrane helix</keyword>
<feature type="transmembrane region" description="Helical" evidence="1">
    <location>
        <begin position="104"/>
        <end position="127"/>
    </location>
</feature>
<evidence type="ECO:0000313" key="3">
    <source>
        <dbReference type="Proteomes" id="UP000809349"/>
    </source>
</evidence>
<evidence type="ECO:0000313" key="2">
    <source>
        <dbReference type="EMBL" id="MBZ2208241.1"/>
    </source>
</evidence>
<name>A0ABS7SQM3_9BURK</name>
<dbReference type="InterPro" id="IPR018723">
    <property type="entry name" value="DUF2254_membrane"/>
</dbReference>
<keyword evidence="1" id="KW-0472">Membrane</keyword>
<keyword evidence="3" id="KW-1185">Reference proteome</keyword>